<dbReference type="AlphaFoldDB" id="A0A5B8UJH8"/>
<dbReference type="RefSeq" id="WP_146787524.1">
    <property type="nucleotide sequence ID" value="NZ_BAABIO010000001.1"/>
</dbReference>
<organism evidence="1 2">
    <name type="scientific">Flavisolibacter ginsenosidimutans</name>
    <dbReference type="NCBI Taxonomy" id="661481"/>
    <lineage>
        <taxon>Bacteria</taxon>
        <taxon>Pseudomonadati</taxon>
        <taxon>Bacteroidota</taxon>
        <taxon>Chitinophagia</taxon>
        <taxon>Chitinophagales</taxon>
        <taxon>Chitinophagaceae</taxon>
        <taxon>Flavisolibacter</taxon>
    </lineage>
</organism>
<gene>
    <name evidence="1" type="ORF">FSB75_11845</name>
</gene>
<name>A0A5B8UJH8_9BACT</name>
<sequence>MLVLFLSIGFVSCFLVKDYKRKELTYVQNGQSQTVSILVPKGYVKEEAKDTAGIYLHSFQYPGGATLYAAYLTDTAYELQSFNKSLHQPLELPQGGLVYKGQDSTDLFYREIRQSHLRFGYRSVSSANEVFFDSATNYAAWQKQ</sequence>
<evidence type="ECO:0000313" key="2">
    <source>
        <dbReference type="Proteomes" id="UP000321204"/>
    </source>
</evidence>
<dbReference type="KEGG" id="fgg:FSB75_11845"/>
<evidence type="ECO:0000313" key="1">
    <source>
        <dbReference type="EMBL" id="QEC56556.1"/>
    </source>
</evidence>
<reference evidence="1 2" key="1">
    <citation type="journal article" date="2015" name="Int. J. Syst. Evol. Microbiol.">
        <title>Flavisolibacter ginsenosidimutans sp. nov., with ginsenoside-converting activity isolated from soil used for cultivating ginseng.</title>
        <authorList>
            <person name="Zhao Y."/>
            <person name="Liu Q."/>
            <person name="Kang M.S."/>
            <person name="Jin F."/>
            <person name="Yu H."/>
            <person name="Im W.T."/>
        </authorList>
    </citation>
    <scope>NUCLEOTIDE SEQUENCE [LARGE SCALE GENOMIC DNA]</scope>
    <source>
        <strain evidence="1 2">Gsoil 636</strain>
    </source>
</reference>
<keyword evidence="2" id="KW-1185">Reference proteome</keyword>
<dbReference type="EMBL" id="CP042433">
    <property type="protein sequence ID" value="QEC56556.1"/>
    <property type="molecule type" value="Genomic_DNA"/>
</dbReference>
<accession>A0A5B8UJH8</accession>
<proteinExistence type="predicted"/>
<protein>
    <submittedName>
        <fullName evidence="1">Uncharacterized protein</fullName>
    </submittedName>
</protein>
<dbReference type="OrthoDB" id="677425at2"/>
<dbReference type="Proteomes" id="UP000321204">
    <property type="component" value="Chromosome"/>
</dbReference>